<dbReference type="EMBL" id="CP020867">
    <property type="protein sequence ID" value="ARJ56643.1"/>
    <property type="molecule type" value="Genomic_DNA"/>
</dbReference>
<keyword evidence="7" id="KW-0812">Transmembrane</keyword>
<dbReference type="GO" id="GO:0004222">
    <property type="term" value="F:metalloendopeptidase activity"/>
    <property type="evidence" value="ECO:0007669"/>
    <property type="project" value="InterPro"/>
</dbReference>
<dbReference type="GO" id="GO:0006508">
    <property type="term" value="P:proteolysis"/>
    <property type="evidence" value="ECO:0007669"/>
    <property type="project" value="UniProtKB-KW"/>
</dbReference>
<dbReference type="EC" id="3.4.24.-" evidence="10"/>
<dbReference type="eggNOG" id="COG1164">
    <property type="taxonomic scope" value="Bacteria"/>
</dbReference>
<keyword evidence="5 6" id="KW-0482">Metalloprotease</keyword>
<comment type="similarity">
    <text evidence="6">Belongs to the peptidase M3 family.</text>
</comment>
<dbReference type="KEGG" id="ccun:CCUN_1042"/>
<dbReference type="InterPro" id="IPR013647">
    <property type="entry name" value="OligopepF_N_dom"/>
</dbReference>
<feature type="domain" description="Peptidase M3A/M3B catalytic" evidence="8">
    <location>
        <begin position="183"/>
        <end position="555"/>
    </location>
</feature>
<dbReference type="Gene3D" id="1.20.140.70">
    <property type="entry name" value="Oligopeptidase f, N-terminal domain"/>
    <property type="match status" value="1"/>
</dbReference>
<dbReference type="InterPro" id="IPR042088">
    <property type="entry name" value="OligoPept_F_C"/>
</dbReference>
<evidence type="ECO:0000256" key="4">
    <source>
        <dbReference type="ARBA" id="ARBA00022833"/>
    </source>
</evidence>
<sequence length="575" mass="67844">MLEWDLSVLFKDEEALQTHTEKCKKDSLLFKQKFENQLCRLNADNFLNALKKFEQINLALNKILSYAYLIFAKDTSYGRIYAKYEEECKKIEENLLFFELEFCALDEDKALEFKNFCKEYGLFLENWLKRKTHQLSKAEERVMLYLSNTGSHAFARLFDENMSALKIPFEGKKLSEEEILSKLYDSDRKIRKKAAKNFTKVLEKNSNLLTFILNMIKTERKNICFLRNYENAEAPRHLSNQISQKSVDALINTTQKHFDLVEKFYKRKKQILGFNKLKDYDRYAPIGKEKKFSFEQSKDIILKSFKAFSPEFEKIAKEAFKKGWIDVYPKDKKQGGAFSHPATPDTHPFILLNFTEQRRDLFTLAHELGHTIHQKLSYQVSFLNQDTPLTTAEMASVFAEMLVFDYIKTKLEKDELIALYAAKIEDIFATLYRQINFTCFERRIHAHKDELSKEQINQIWIEESQKMFKDSICLSKNYSLWWSYIPHFIHSPFYCYAYGFAQLLVLALYGLYKSKKCENFKELYIKMLSLGGSVSPKELIAMFGFDYEDKDFWEIGIKEIAKLVDEFVHKEGKNA</sequence>
<evidence type="ECO:0000256" key="3">
    <source>
        <dbReference type="ARBA" id="ARBA00022801"/>
    </source>
</evidence>
<dbReference type="OrthoDB" id="9766487at2"/>
<dbReference type="STRING" id="1121267.CCUN_1042"/>
<keyword evidence="3 6" id="KW-0378">Hydrolase</keyword>
<organism evidence="10 11">
    <name type="scientific">Campylobacter cuniculorum DSM 23162 = LMG 24588</name>
    <dbReference type="NCBI Taxonomy" id="1121267"/>
    <lineage>
        <taxon>Bacteria</taxon>
        <taxon>Pseudomonadati</taxon>
        <taxon>Campylobacterota</taxon>
        <taxon>Epsilonproteobacteria</taxon>
        <taxon>Campylobacterales</taxon>
        <taxon>Campylobacteraceae</taxon>
        <taxon>Campylobacter</taxon>
    </lineage>
</organism>
<proteinExistence type="inferred from homology"/>
<evidence type="ECO:0000313" key="10">
    <source>
        <dbReference type="EMBL" id="ARJ56643.1"/>
    </source>
</evidence>
<reference evidence="10 11" key="1">
    <citation type="submission" date="2017-04" db="EMBL/GenBank/DDBJ databases">
        <title>Complete genome sequence of the Campylobacter cuniculorum type strain LMG24588.</title>
        <authorList>
            <person name="Miller W.G."/>
            <person name="Yee E."/>
            <person name="Revez J."/>
            <person name="Bono J.L."/>
            <person name="Rossi M."/>
        </authorList>
    </citation>
    <scope>NUCLEOTIDE SEQUENCE [LARGE SCALE GENOMIC DNA]</scope>
    <source>
        <strain evidence="10 11">LMG 24588</strain>
    </source>
</reference>
<gene>
    <name evidence="10" type="primary">pepF</name>
    <name evidence="10" type="ORF">CCUN_1042</name>
</gene>
<comment type="cofactor">
    <cofactor evidence="6">
        <name>Zn(2+)</name>
        <dbReference type="ChEBI" id="CHEBI:29105"/>
    </cofactor>
    <text evidence="6">Binds 1 zinc ion.</text>
</comment>
<evidence type="ECO:0000256" key="1">
    <source>
        <dbReference type="ARBA" id="ARBA00022670"/>
    </source>
</evidence>
<dbReference type="InterPro" id="IPR001567">
    <property type="entry name" value="Pept_M3A_M3B_dom"/>
</dbReference>
<feature type="domain" description="Oligopeptidase F N-terminal" evidence="9">
    <location>
        <begin position="101"/>
        <end position="166"/>
    </location>
</feature>
<evidence type="ECO:0000259" key="9">
    <source>
        <dbReference type="Pfam" id="PF08439"/>
    </source>
</evidence>
<protein>
    <submittedName>
        <fullName evidence="10">Oligoendopeptidase F</fullName>
        <ecNumber evidence="10">3.4.24.-</ecNumber>
    </submittedName>
</protein>
<evidence type="ECO:0000256" key="5">
    <source>
        <dbReference type="ARBA" id="ARBA00023049"/>
    </source>
</evidence>
<evidence type="ECO:0000259" key="8">
    <source>
        <dbReference type="Pfam" id="PF01432"/>
    </source>
</evidence>
<keyword evidence="4 6" id="KW-0862">Zinc</keyword>
<accession>A0A1W6BX13</accession>
<dbReference type="InterPro" id="IPR045090">
    <property type="entry name" value="Pept_M3A_M3B"/>
</dbReference>
<dbReference type="SUPFAM" id="SSF55486">
    <property type="entry name" value="Metalloproteases ('zincins'), catalytic domain"/>
    <property type="match status" value="1"/>
</dbReference>
<keyword evidence="2 6" id="KW-0479">Metal-binding</keyword>
<keyword evidence="1 6" id="KW-0645">Protease</keyword>
<dbReference type="GO" id="GO:0046872">
    <property type="term" value="F:metal ion binding"/>
    <property type="evidence" value="ECO:0007669"/>
    <property type="project" value="UniProtKB-UniRule"/>
</dbReference>
<evidence type="ECO:0000256" key="6">
    <source>
        <dbReference type="RuleBase" id="RU003435"/>
    </source>
</evidence>
<name>A0A1W6BX13_9BACT</name>
<evidence type="ECO:0000256" key="7">
    <source>
        <dbReference type="SAM" id="Phobius"/>
    </source>
</evidence>
<dbReference type="PANTHER" id="PTHR11804:SF5">
    <property type="entry name" value="OLIGOENDOPEPTIDASE F"/>
    <property type="match status" value="1"/>
</dbReference>
<dbReference type="Pfam" id="PF01432">
    <property type="entry name" value="Peptidase_M3"/>
    <property type="match status" value="1"/>
</dbReference>
<dbReference type="PANTHER" id="PTHR11804">
    <property type="entry name" value="PROTEASE M3 THIMET OLIGOPEPTIDASE-RELATED"/>
    <property type="match status" value="1"/>
</dbReference>
<dbReference type="Gene3D" id="1.10.1370.20">
    <property type="entry name" value="Oligoendopeptidase f, C-terminal domain"/>
    <property type="match status" value="1"/>
</dbReference>
<dbReference type="Pfam" id="PF08439">
    <property type="entry name" value="Peptidase_M3_N"/>
    <property type="match status" value="1"/>
</dbReference>
<keyword evidence="7" id="KW-1133">Transmembrane helix</keyword>
<dbReference type="RefSeq" id="WP_027305453.1">
    <property type="nucleotide sequence ID" value="NZ_CP020867.1"/>
</dbReference>
<evidence type="ECO:0000256" key="2">
    <source>
        <dbReference type="ARBA" id="ARBA00022723"/>
    </source>
</evidence>
<dbReference type="CDD" id="cd09610">
    <property type="entry name" value="M3B_PepF"/>
    <property type="match status" value="1"/>
</dbReference>
<dbReference type="Proteomes" id="UP000192902">
    <property type="component" value="Chromosome"/>
</dbReference>
<feature type="transmembrane region" description="Helical" evidence="7">
    <location>
        <begin position="493"/>
        <end position="512"/>
    </location>
</feature>
<evidence type="ECO:0000313" key="11">
    <source>
        <dbReference type="Proteomes" id="UP000192902"/>
    </source>
</evidence>
<dbReference type="GO" id="GO:0006518">
    <property type="term" value="P:peptide metabolic process"/>
    <property type="evidence" value="ECO:0007669"/>
    <property type="project" value="TreeGrafter"/>
</dbReference>
<keyword evidence="7" id="KW-0472">Membrane</keyword>
<dbReference type="AlphaFoldDB" id="A0A1W6BX13"/>